<accession>A0A1H4P7S8</accession>
<gene>
    <name evidence="1" type="ORF">SAMN04489807_2699</name>
</gene>
<dbReference type="OrthoDB" id="5076493at2"/>
<dbReference type="RefSeq" id="WP_139305284.1">
    <property type="nucleotide sequence ID" value="NZ_FNSQ01000005.1"/>
</dbReference>
<sequence length="85" mass="8987">MTRVFEVLVRGRMSAQLAQALDGFSVRARSDGLTSIVGPVDDQPRLLGLLGAFDDLHIEVVSVNPVPAADAGSPWQGDADVTEPD</sequence>
<protein>
    <submittedName>
        <fullName evidence="1">Uncharacterized protein</fullName>
    </submittedName>
</protein>
<dbReference type="EMBL" id="FNSQ01000005">
    <property type="protein sequence ID" value="SEC03294.1"/>
    <property type="molecule type" value="Genomic_DNA"/>
</dbReference>
<organism evidence="1 2">
    <name type="scientific">Microbacterium hydrocarbonoxydans</name>
    <dbReference type="NCBI Taxonomy" id="273678"/>
    <lineage>
        <taxon>Bacteria</taxon>
        <taxon>Bacillati</taxon>
        <taxon>Actinomycetota</taxon>
        <taxon>Actinomycetes</taxon>
        <taxon>Micrococcales</taxon>
        <taxon>Microbacteriaceae</taxon>
        <taxon>Microbacterium</taxon>
    </lineage>
</organism>
<name>A0A1H4P7S8_9MICO</name>
<proteinExistence type="predicted"/>
<evidence type="ECO:0000313" key="1">
    <source>
        <dbReference type="EMBL" id="SEC03294.1"/>
    </source>
</evidence>
<reference evidence="2" key="1">
    <citation type="submission" date="2016-10" db="EMBL/GenBank/DDBJ databases">
        <authorList>
            <person name="Varghese N."/>
            <person name="Submissions S."/>
        </authorList>
    </citation>
    <scope>NUCLEOTIDE SEQUENCE [LARGE SCALE GENOMIC DNA]</scope>
    <source>
        <strain evidence="2">DSM 16089</strain>
    </source>
</reference>
<evidence type="ECO:0000313" key="2">
    <source>
        <dbReference type="Proteomes" id="UP000183750"/>
    </source>
</evidence>
<dbReference type="Proteomes" id="UP000183750">
    <property type="component" value="Unassembled WGS sequence"/>
</dbReference>
<dbReference type="AlphaFoldDB" id="A0A1H4P7S8"/>
<keyword evidence="2" id="KW-1185">Reference proteome</keyword>